<keyword evidence="3" id="KW-1185">Reference proteome</keyword>
<dbReference type="EMBL" id="KV875096">
    <property type="protein sequence ID" value="OIW30983.1"/>
    <property type="molecule type" value="Genomic_DNA"/>
</dbReference>
<evidence type="ECO:0000313" key="2">
    <source>
        <dbReference type="EMBL" id="OIW30983.1"/>
    </source>
</evidence>
<feature type="compositionally biased region" description="Low complexity" evidence="1">
    <location>
        <begin position="82"/>
        <end position="91"/>
    </location>
</feature>
<name>A0A1J7ITH0_9PEZI</name>
<evidence type="ECO:0000313" key="3">
    <source>
        <dbReference type="Proteomes" id="UP000182658"/>
    </source>
</evidence>
<dbReference type="InParanoid" id="A0A1J7ITH0"/>
<proteinExistence type="predicted"/>
<sequence>MIGRWTKQLQHTEVHIDIGKVCAIWQGGTTLALVTSLTAGVVTSDKSTSCTDHSSSLIQPPALHIKSDCHCVPVEDRTAMQSSLRTGGISTRSRRRLVPPKSGTYSKPSATAQIRLHWEQHKLHRQDQLSRADRDYTVPYSNSSLDRVSVTPTLTTQHLLTDGTRVGGSQMAGPWKGQSHPGWYWQTPYGRMQRMMNAATPTQTLQLLRSRPEPQRYQFHMGFHRSRIECWRTQGDRRAKKQTSLQHCRE</sequence>
<gene>
    <name evidence="2" type="ORF">CONLIGDRAFT_295682</name>
</gene>
<protein>
    <submittedName>
        <fullName evidence="2">Uncharacterized protein</fullName>
    </submittedName>
</protein>
<organism evidence="2 3">
    <name type="scientific">Coniochaeta ligniaria NRRL 30616</name>
    <dbReference type="NCBI Taxonomy" id="1408157"/>
    <lineage>
        <taxon>Eukaryota</taxon>
        <taxon>Fungi</taxon>
        <taxon>Dikarya</taxon>
        <taxon>Ascomycota</taxon>
        <taxon>Pezizomycotina</taxon>
        <taxon>Sordariomycetes</taxon>
        <taxon>Sordariomycetidae</taxon>
        <taxon>Coniochaetales</taxon>
        <taxon>Coniochaetaceae</taxon>
        <taxon>Coniochaeta</taxon>
    </lineage>
</organism>
<feature type="region of interest" description="Disordered" evidence="1">
    <location>
        <begin position="82"/>
        <end position="107"/>
    </location>
</feature>
<reference evidence="2 3" key="1">
    <citation type="submission" date="2016-10" db="EMBL/GenBank/DDBJ databases">
        <title>Draft genome sequence of Coniochaeta ligniaria NRRL30616, a lignocellulolytic fungus for bioabatement of inhibitors in plant biomass hydrolysates.</title>
        <authorList>
            <consortium name="DOE Joint Genome Institute"/>
            <person name="Jimenez D.J."/>
            <person name="Hector R.E."/>
            <person name="Riley R."/>
            <person name="Sun H."/>
            <person name="Grigoriev I.V."/>
            <person name="Van Elsas J.D."/>
            <person name="Nichols N.N."/>
        </authorList>
    </citation>
    <scope>NUCLEOTIDE SEQUENCE [LARGE SCALE GENOMIC DNA]</scope>
    <source>
        <strain evidence="2 3">NRRL 30616</strain>
    </source>
</reference>
<accession>A0A1J7ITH0</accession>
<evidence type="ECO:0000256" key="1">
    <source>
        <dbReference type="SAM" id="MobiDB-lite"/>
    </source>
</evidence>
<dbReference type="Proteomes" id="UP000182658">
    <property type="component" value="Unassembled WGS sequence"/>
</dbReference>
<dbReference type="AlphaFoldDB" id="A0A1J7ITH0"/>